<dbReference type="SMART" id="SM00421">
    <property type="entry name" value="HTH_LUXR"/>
    <property type="match status" value="1"/>
</dbReference>
<dbReference type="InterPro" id="IPR036388">
    <property type="entry name" value="WH-like_DNA-bd_sf"/>
</dbReference>
<name>A0ABP3PZT5_9PROT</name>
<gene>
    <name evidence="3" type="ORF">GCM10008942_30750</name>
</gene>
<sequence>MKAETDRIAHFSAAVALIYETIVGDAQRAAVEQAVCALVDADEIVFTCQRTGPSALLAPYSGTTGEESDDKNETVQDRDGRPAPHVLSLDIVDRGYDKLRLIVVRHPRRAPFTDRDLAWLSLLQVHLQNAEFVKSLLPEGVLGSAASSHLVRTMSQGLIIVSADCEILWSNPSAQDILAAQQGLSNVNGRLRAARVFESTRIEMLIREAARGRPGVMLVEQASMWLPYGLAFSPLDIDAMPASALSRPIRPGSVLVAIKDMRRHIDAIAARLTDVFGFTKAEQQIAALLLAGKSLADAAIVLEKSLSTVKKQLRSMLTKTGTRNQAELLSMFLSVPSLI</sequence>
<dbReference type="SUPFAM" id="SSF46894">
    <property type="entry name" value="C-terminal effector domain of the bipartite response regulators"/>
    <property type="match status" value="1"/>
</dbReference>
<evidence type="ECO:0000313" key="4">
    <source>
        <dbReference type="Proteomes" id="UP001499951"/>
    </source>
</evidence>
<evidence type="ECO:0000259" key="2">
    <source>
        <dbReference type="SMART" id="SM00421"/>
    </source>
</evidence>
<protein>
    <recommendedName>
        <fullName evidence="2">HTH luxR-type domain-containing protein</fullName>
    </recommendedName>
</protein>
<dbReference type="InterPro" id="IPR000792">
    <property type="entry name" value="Tscrpt_reg_LuxR_C"/>
</dbReference>
<evidence type="ECO:0000256" key="1">
    <source>
        <dbReference type="SAM" id="MobiDB-lite"/>
    </source>
</evidence>
<keyword evidence="4" id="KW-1185">Reference proteome</keyword>
<feature type="domain" description="HTH luxR-type" evidence="2">
    <location>
        <begin position="275"/>
        <end position="332"/>
    </location>
</feature>
<reference evidence="4" key="1">
    <citation type="journal article" date="2019" name="Int. J. Syst. Evol. Microbiol.">
        <title>The Global Catalogue of Microorganisms (GCM) 10K type strain sequencing project: providing services to taxonomists for standard genome sequencing and annotation.</title>
        <authorList>
            <consortium name="The Broad Institute Genomics Platform"/>
            <consortium name="The Broad Institute Genome Sequencing Center for Infectious Disease"/>
            <person name="Wu L."/>
            <person name="Ma J."/>
        </authorList>
    </citation>
    <scope>NUCLEOTIDE SEQUENCE [LARGE SCALE GENOMIC DNA]</scope>
    <source>
        <strain evidence="4">JCM 15089</strain>
    </source>
</reference>
<dbReference type="RefSeq" id="WP_166936935.1">
    <property type="nucleotide sequence ID" value="NZ_BAAADD010000008.1"/>
</dbReference>
<evidence type="ECO:0000313" key="3">
    <source>
        <dbReference type="EMBL" id="GAA0579696.1"/>
    </source>
</evidence>
<dbReference type="Gene3D" id="1.10.10.10">
    <property type="entry name" value="Winged helix-like DNA-binding domain superfamily/Winged helix DNA-binding domain"/>
    <property type="match status" value="1"/>
</dbReference>
<proteinExistence type="predicted"/>
<comment type="caution">
    <text evidence="3">The sequence shown here is derived from an EMBL/GenBank/DDBJ whole genome shotgun (WGS) entry which is preliminary data.</text>
</comment>
<dbReference type="Proteomes" id="UP001499951">
    <property type="component" value="Unassembled WGS sequence"/>
</dbReference>
<dbReference type="EMBL" id="BAAADD010000008">
    <property type="protein sequence ID" value="GAA0579696.1"/>
    <property type="molecule type" value="Genomic_DNA"/>
</dbReference>
<feature type="compositionally biased region" description="Basic and acidic residues" evidence="1">
    <location>
        <begin position="71"/>
        <end position="82"/>
    </location>
</feature>
<dbReference type="InterPro" id="IPR016032">
    <property type="entry name" value="Sig_transdc_resp-reg_C-effctor"/>
</dbReference>
<accession>A0ABP3PZT5</accession>
<feature type="region of interest" description="Disordered" evidence="1">
    <location>
        <begin position="57"/>
        <end position="83"/>
    </location>
</feature>
<organism evidence="3 4">
    <name type="scientific">Rhizomicrobium electricum</name>
    <dbReference type="NCBI Taxonomy" id="480070"/>
    <lineage>
        <taxon>Bacteria</taxon>
        <taxon>Pseudomonadati</taxon>
        <taxon>Pseudomonadota</taxon>
        <taxon>Alphaproteobacteria</taxon>
        <taxon>Micropepsales</taxon>
        <taxon>Micropepsaceae</taxon>
        <taxon>Rhizomicrobium</taxon>
    </lineage>
</organism>